<evidence type="ECO:0000313" key="12">
    <source>
        <dbReference type="EMBL" id="CAG7624541.1"/>
    </source>
</evidence>
<evidence type="ECO:0000256" key="6">
    <source>
        <dbReference type="ARBA" id="ARBA00022605"/>
    </source>
</evidence>
<proteinExistence type="predicted"/>
<evidence type="ECO:0000256" key="4">
    <source>
        <dbReference type="ARBA" id="ARBA00011946"/>
    </source>
</evidence>
<dbReference type="Pfam" id="PF01634">
    <property type="entry name" value="HisG"/>
    <property type="match status" value="1"/>
</dbReference>
<comment type="pathway">
    <text evidence="2">Amino-acid biosynthesis; L-histidine biosynthesis; L-histidine from 5-phospho-alpha-D-ribose 1-diphosphate: step 1/9.</text>
</comment>
<gene>
    <name evidence="12" type="primary">hisG_1</name>
    <name evidence="12" type="ORF">PAECIP111802_01075</name>
</gene>
<comment type="catalytic activity">
    <reaction evidence="1">
        <text>1-(5-phospho-beta-D-ribosyl)-ATP + diphosphate = 5-phospho-alpha-D-ribose 1-diphosphate + ATP</text>
        <dbReference type="Rhea" id="RHEA:18473"/>
        <dbReference type="ChEBI" id="CHEBI:30616"/>
        <dbReference type="ChEBI" id="CHEBI:33019"/>
        <dbReference type="ChEBI" id="CHEBI:58017"/>
        <dbReference type="ChEBI" id="CHEBI:73183"/>
        <dbReference type="EC" id="2.4.2.17"/>
    </reaction>
</comment>
<evidence type="ECO:0000256" key="3">
    <source>
        <dbReference type="ARBA" id="ARBA00011496"/>
    </source>
</evidence>
<dbReference type="InterPro" id="IPR001348">
    <property type="entry name" value="ATP_PRibTrfase_HisG"/>
</dbReference>
<keyword evidence="9" id="KW-0368">Histidine biosynthesis</keyword>
<dbReference type="PANTHER" id="PTHR21403">
    <property type="entry name" value="ATP PHOSPHORIBOSYLTRANSFERASE ATP-PRTASE"/>
    <property type="match status" value="1"/>
</dbReference>
<evidence type="ECO:0000256" key="8">
    <source>
        <dbReference type="ARBA" id="ARBA00022679"/>
    </source>
</evidence>
<dbReference type="EMBL" id="CAJVCE010000002">
    <property type="protein sequence ID" value="CAG7624541.1"/>
    <property type="molecule type" value="Genomic_DNA"/>
</dbReference>
<evidence type="ECO:0000313" key="13">
    <source>
        <dbReference type="Proteomes" id="UP000730618"/>
    </source>
</evidence>
<organism evidence="12 13">
    <name type="scientific">Paenibacillus allorhizosphaerae</name>
    <dbReference type="NCBI Taxonomy" id="2849866"/>
    <lineage>
        <taxon>Bacteria</taxon>
        <taxon>Bacillati</taxon>
        <taxon>Bacillota</taxon>
        <taxon>Bacilli</taxon>
        <taxon>Bacillales</taxon>
        <taxon>Paenibacillaceae</taxon>
        <taxon>Paenibacillus</taxon>
    </lineage>
</organism>
<evidence type="ECO:0000256" key="5">
    <source>
        <dbReference type="ARBA" id="ARBA00020998"/>
    </source>
</evidence>
<protein>
    <recommendedName>
        <fullName evidence="5">ATP phosphoribosyltransferase</fullName>
        <ecNumber evidence="4">2.4.2.17</ecNumber>
    </recommendedName>
</protein>
<accession>A0ABM8VCR1</accession>
<dbReference type="InterPro" id="IPR013820">
    <property type="entry name" value="ATP_PRibTrfase_cat"/>
</dbReference>
<evidence type="ECO:0000256" key="9">
    <source>
        <dbReference type="ARBA" id="ARBA00023102"/>
    </source>
</evidence>
<keyword evidence="6" id="KW-0028">Amino-acid biosynthesis</keyword>
<keyword evidence="13" id="KW-1185">Reference proteome</keyword>
<evidence type="ECO:0000259" key="11">
    <source>
        <dbReference type="Pfam" id="PF01634"/>
    </source>
</evidence>
<dbReference type="EC" id="2.4.2.17" evidence="4"/>
<name>A0ABM8VCR1_9BACL</name>
<evidence type="ECO:0000256" key="1">
    <source>
        <dbReference type="ARBA" id="ARBA00000915"/>
    </source>
</evidence>
<evidence type="ECO:0000256" key="7">
    <source>
        <dbReference type="ARBA" id="ARBA00022676"/>
    </source>
</evidence>
<comment type="function">
    <text evidence="10">Catalyzes the condensation of ATP and 5-phosphoribose 1-diphosphate to form N'-(5'-phosphoribosyl)-ATP (PR-ATP). Has a crucial role in the pathway because the rate of histidine biosynthesis seems to be controlled primarily by regulation of HisG enzymatic activity.</text>
</comment>
<dbReference type="PANTHER" id="PTHR21403:SF8">
    <property type="entry name" value="ATP PHOSPHORIBOSYLTRANSFERASE"/>
    <property type="match status" value="1"/>
</dbReference>
<evidence type="ECO:0000256" key="10">
    <source>
        <dbReference type="ARBA" id="ARBA00024861"/>
    </source>
</evidence>
<sequence length="149" mass="16477">MDGPIIVEYGAADIGIAGKDVLLEQKREVIELLDLGTNGSRLAVFSLRKELPAYMITIGTGYPRIANAFFVSRGTQANVITLSGDLNNVVSFRLVDCIVDLDLQRNVDESLHELEMITYVTDRLIVNRVSYILKYPEIESVCSALSLVI</sequence>
<keyword evidence="8 12" id="KW-0808">Transferase</keyword>
<reference evidence="12 13" key="1">
    <citation type="submission" date="2021-06" db="EMBL/GenBank/DDBJ databases">
        <authorList>
            <person name="Criscuolo A."/>
        </authorList>
    </citation>
    <scope>NUCLEOTIDE SEQUENCE [LARGE SCALE GENOMIC DNA]</scope>
    <source>
        <strain evidence="13">CIP 111802</strain>
    </source>
</reference>
<feature type="domain" description="ATP phosphoribosyltransferase catalytic" evidence="11">
    <location>
        <begin position="3"/>
        <end position="145"/>
    </location>
</feature>
<comment type="caution">
    <text evidence="12">The sequence shown here is derived from an EMBL/GenBank/DDBJ whole genome shotgun (WGS) entry which is preliminary data.</text>
</comment>
<comment type="subunit">
    <text evidence="3">Heteromultimer composed of HisG and HisZ subunits.</text>
</comment>
<dbReference type="GO" id="GO:0003879">
    <property type="term" value="F:ATP phosphoribosyltransferase activity"/>
    <property type="evidence" value="ECO:0007669"/>
    <property type="project" value="UniProtKB-EC"/>
</dbReference>
<dbReference type="Proteomes" id="UP000730618">
    <property type="component" value="Unassembled WGS sequence"/>
</dbReference>
<evidence type="ECO:0000256" key="2">
    <source>
        <dbReference type="ARBA" id="ARBA00004667"/>
    </source>
</evidence>
<dbReference type="RefSeq" id="WP_218097407.1">
    <property type="nucleotide sequence ID" value="NZ_CAJVCE010000002.1"/>
</dbReference>
<keyword evidence="7 12" id="KW-0328">Glycosyltransferase</keyword>